<feature type="domain" description="Chitin-binding type-2" evidence="6">
    <location>
        <begin position="519"/>
        <end position="574"/>
    </location>
</feature>
<dbReference type="Gene3D" id="2.60.120.740">
    <property type="match status" value="1"/>
</dbReference>
<dbReference type="GO" id="GO:0005576">
    <property type="term" value="C:extracellular region"/>
    <property type="evidence" value="ECO:0007669"/>
    <property type="project" value="InterPro"/>
</dbReference>
<feature type="compositionally biased region" description="Low complexity" evidence="2">
    <location>
        <begin position="476"/>
        <end position="491"/>
    </location>
</feature>
<gene>
    <name evidence="7" type="ORF">FSP39_014196</name>
</gene>
<dbReference type="InterPro" id="IPR000421">
    <property type="entry name" value="FA58C"/>
</dbReference>
<feature type="domain" description="C-type lectin" evidence="4">
    <location>
        <begin position="326"/>
        <end position="453"/>
    </location>
</feature>
<dbReference type="Pfam" id="PF00754">
    <property type="entry name" value="F5_F8_type_C"/>
    <property type="match status" value="1"/>
</dbReference>
<keyword evidence="8" id="KW-1185">Reference proteome</keyword>
<dbReference type="InterPro" id="IPR002557">
    <property type="entry name" value="Chitin-bd_dom"/>
</dbReference>
<dbReference type="PANTHER" id="PTHR24543:SF325">
    <property type="entry name" value="F5_8 TYPE C DOMAIN-CONTAINING PROTEIN"/>
    <property type="match status" value="1"/>
</dbReference>
<evidence type="ECO:0000259" key="6">
    <source>
        <dbReference type="PROSITE" id="PS50940"/>
    </source>
</evidence>
<dbReference type="Pfam" id="PF00059">
    <property type="entry name" value="Lectin_C"/>
    <property type="match status" value="1"/>
</dbReference>
<dbReference type="PROSITE" id="PS50228">
    <property type="entry name" value="SUEL_LECTIN"/>
    <property type="match status" value="1"/>
</dbReference>
<feature type="compositionally biased region" description="Polar residues" evidence="2">
    <location>
        <begin position="125"/>
        <end position="134"/>
    </location>
</feature>
<protein>
    <submittedName>
        <fullName evidence="7">Uncharacterized protein</fullName>
    </submittedName>
</protein>
<evidence type="ECO:0000256" key="1">
    <source>
        <dbReference type="ARBA" id="ARBA00023157"/>
    </source>
</evidence>
<keyword evidence="1" id="KW-1015">Disulfide bond</keyword>
<dbReference type="Proteomes" id="UP001186944">
    <property type="component" value="Unassembled WGS sequence"/>
</dbReference>
<feature type="compositionally biased region" description="Polar residues" evidence="2">
    <location>
        <begin position="462"/>
        <end position="475"/>
    </location>
</feature>
<dbReference type="PROSITE" id="PS50940">
    <property type="entry name" value="CHIT_BIND_II"/>
    <property type="match status" value="1"/>
</dbReference>
<feature type="compositionally biased region" description="Polar residues" evidence="2">
    <location>
        <begin position="492"/>
        <end position="502"/>
    </location>
</feature>
<dbReference type="SUPFAM" id="SSF57625">
    <property type="entry name" value="Invertebrate chitin-binding proteins"/>
    <property type="match status" value="1"/>
</dbReference>
<dbReference type="InterPro" id="IPR043159">
    <property type="entry name" value="Lectin_gal-bd_sf"/>
</dbReference>
<name>A0AA88YKL0_PINIB</name>
<evidence type="ECO:0000259" key="3">
    <source>
        <dbReference type="PROSITE" id="PS50022"/>
    </source>
</evidence>
<feature type="region of interest" description="Disordered" evidence="2">
    <location>
        <begin position="462"/>
        <end position="503"/>
    </location>
</feature>
<dbReference type="InterPro" id="IPR001304">
    <property type="entry name" value="C-type_lectin-like"/>
</dbReference>
<dbReference type="Gene3D" id="3.10.100.10">
    <property type="entry name" value="Mannose-Binding Protein A, subunit A"/>
    <property type="match status" value="1"/>
</dbReference>
<dbReference type="InterPro" id="IPR016186">
    <property type="entry name" value="C-type_lectin-like/link_sf"/>
</dbReference>
<dbReference type="GO" id="GO:0008061">
    <property type="term" value="F:chitin binding"/>
    <property type="evidence" value="ECO:0007669"/>
    <property type="project" value="InterPro"/>
</dbReference>
<dbReference type="CDD" id="cd00057">
    <property type="entry name" value="FA58C"/>
    <property type="match status" value="1"/>
</dbReference>
<dbReference type="PROSITE" id="PS50041">
    <property type="entry name" value="C_TYPE_LECTIN_2"/>
    <property type="match status" value="1"/>
</dbReference>
<dbReference type="GO" id="GO:0030246">
    <property type="term" value="F:carbohydrate binding"/>
    <property type="evidence" value="ECO:0007669"/>
    <property type="project" value="InterPro"/>
</dbReference>
<dbReference type="InterPro" id="IPR008979">
    <property type="entry name" value="Galactose-bd-like_sf"/>
</dbReference>
<evidence type="ECO:0000313" key="7">
    <source>
        <dbReference type="EMBL" id="KAK3107420.1"/>
    </source>
</evidence>
<organism evidence="7 8">
    <name type="scientific">Pinctada imbricata</name>
    <name type="common">Atlantic pearl-oyster</name>
    <name type="synonym">Pinctada martensii</name>
    <dbReference type="NCBI Taxonomy" id="66713"/>
    <lineage>
        <taxon>Eukaryota</taxon>
        <taxon>Metazoa</taxon>
        <taxon>Spiralia</taxon>
        <taxon>Lophotrochozoa</taxon>
        <taxon>Mollusca</taxon>
        <taxon>Bivalvia</taxon>
        <taxon>Autobranchia</taxon>
        <taxon>Pteriomorphia</taxon>
        <taxon>Pterioida</taxon>
        <taxon>Pterioidea</taxon>
        <taxon>Pteriidae</taxon>
        <taxon>Pinctada</taxon>
    </lineage>
</organism>
<dbReference type="Pfam" id="PF02140">
    <property type="entry name" value="SUEL_Lectin"/>
    <property type="match status" value="1"/>
</dbReference>
<evidence type="ECO:0000259" key="4">
    <source>
        <dbReference type="PROSITE" id="PS50041"/>
    </source>
</evidence>
<proteinExistence type="predicted"/>
<dbReference type="Gene3D" id="2.60.120.260">
    <property type="entry name" value="Galactose-binding domain-like"/>
    <property type="match status" value="1"/>
</dbReference>
<dbReference type="AlphaFoldDB" id="A0AA88YKL0"/>
<accession>A0AA88YKL0</accession>
<feature type="compositionally biased region" description="Low complexity" evidence="2">
    <location>
        <begin position="114"/>
        <end position="124"/>
    </location>
</feature>
<dbReference type="InterPro" id="IPR036508">
    <property type="entry name" value="Chitin-bd_dom_sf"/>
</dbReference>
<dbReference type="SUPFAM" id="SSF49785">
    <property type="entry name" value="Galactose-binding domain-like"/>
    <property type="match status" value="1"/>
</dbReference>
<comment type="caution">
    <text evidence="7">The sequence shown here is derived from an EMBL/GenBank/DDBJ whole genome shotgun (WGS) entry which is preliminary data.</text>
</comment>
<dbReference type="InterPro" id="IPR000922">
    <property type="entry name" value="Lectin_gal-bd_dom"/>
</dbReference>
<dbReference type="SMART" id="SM00034">
    <property type="entry name" value="CLECT"/>
    <property type="match status" value="1"/>
</dbReference>
<dbReference type="SMART" id="SM00231">
    <property type="entry name" value="FA58C"/>
    <property type="match status" value="1"/>
</dbReference>
<dbReference type="InterPro" id="IPR016187">
    <property type="entry name" value="CTDL_fold"/>
</dbReference>
<evidence type="ECO:0000259" key="5">
    <source>
        <dbReference type="PROSITE" id="PS50228"/>
    </source>
</evidence>
<dbReference type="EMBL" id="VSWD01000002">
    <property type="protein sequence ID" value="KAK3107420.1"/>
    <property type="molecule type" value="Genomic_DNA"/>
</dbReference>
<evidence type="ECO:0000256" key="2">
    <source>
        <dbReference type="SAM" id="MobiDB-lite"/>
    </source>
</evidence>
<feature type="domain" description="SUEL-type lectin" evidence="5">
    <location>
        <begin position="12"/>
        <end position="99"/>
    </location>
</feature>
<feature type="domain" description="F5/8 type C" evidence="3">
    <location>
        <begin position="139"/>
        <end position="307"/>
    </location>
</feature>
<dbReference type="CDD" id="cd22827">
    <property type="entry name" value="Gal_Rha_Lectin_SUL-I-like"/>
    <property type="match status" value="1"/>
</dbReference>
<evidence type="ECO:0000313" key="8">
    <source>
        <dbReference type="Proteomes" id="UP001186944"/>
    </source>
</evidence>
<reference evidence="7" key="1">
    <citation type="submission" date="2019-08" db="EMBL/GenBank/DDBJ databases">
        <title>The improved chromosome-level genome for the pearl oyster Pinctada fucata martensii using PacBio sequencing and Hi-C.</title>
        <authorList>
            <person name="Zheng Z."/>
        </authorList>
    </citation>
    <scope>NUCLEOTIDE SEQUENCE</scope>
    <source>
        <strain evidence="7">ZZ-2019</strain>
        <tissue evidence="7">Adductor muscle</tissue>
    </source>
</reference>
<dbReference type="SUPFAM" id="SSF56436">
    <property type="entry name" value="C-type lectin-like"/>
    <property type="match status" value="1"/>
</dbReference>
<feature type="region of interest" description="Disordered" evidence="2">
    <location>
        <begin position="114"/>
        <end position="134"/>
    </location>
</feature>
<dbReference type="InterPro" id="IPR018378">
    <property type="entry name" value="C-type_lectin_CS"/>
</dbReference>
<dbReference type="PROSITE" id="PS50022">
    <property type="entry name" value="FA58C_3"/>
    <property type="match status" value="1"/>
</dbReference>
<dbReference type="PANTHER" id="PTHR24543">
    <property type="entry name" value="MULTICOPPER OXIDASE-RELATED"/>
    <property type="match status" value="1"/>
</dbReference>
<sequence>MKLLILIVNKIICEHKTTPISCPGGQVIQVRSVNFGRTSSIICNNDPNINCYSSGKVTGYVAQTCNNKAACQLSAEASVLGDNPCPTIPKYLDIQYDCVIVTTTTTTTMATTTAKKQQQPQQNTHSQIASPNANGPQVCHEYLVSGKNGVDNSKMTATSTWTNATANMDHAPYRARLYNPAQRLQNGTYVSGGWSSKDNDKHQYIQAQLKSFSTIRGVITQGRNVNPQDGCCKEKVTKYKVSYSVDGTTYKTVKDGNGNDIVYIGNTKDEETPVTNMFGCPIIAKFVRILPMEWTAHISLRFDLIGCQVTTDPYGKCPTGWIERPGSKQCYQISTKDKKGFRQARQACKLQQGDLVKIETVQERDWLIQELQRIQTSKLQSGIYQVWIGLSNLPHKDNKDYKWVADGSSFSANVIPWKKGNPDNYAGQEHCGEFANGELNDANCDLKLNYICKKPKFWNNPGAPSTQSPPTKATMTSGSSSSTGSNTGNNNPQTKSTVTFFSPTKPTTRAPTTAGCGNQNDCYNLGIGDHQYCQDCHKYLTCAPSGIFARPCPANLEFDNNLQACVARSFTCRRAIG</sequence>
<dbReference type="PROSITE" id="PS00615">
    <property type="entry name" value="C_TYPE_LECTIN_1"/>
    <property type="match status" value="1"/>
</dbReference>